<accession>A0AAV9NSP1</accession>
<dbReference type="Gene3D" id="3.90.550.10">
    <property type="entry name" value="Spore Coat Polysaccharide Biosynthesis Protein SpsA, Chain A"/>
    <property type="match status" value="1"/>
</dbReference>
<dbReference type="GeneID" id="89969399"/>
<organism evidence="2 3">
    <name type="scientific">Exophiala bonariae</name>
    <dbReference type="NCBI Taxonomy" id="1690606"/>
    <lineage>
        <taxon>Eukaryota</taxon>
        <taxon>Fungi</taxon>
        <taxon>Dikarya</taxon>
        <taxon>Ascomycota</taxon>
        <taxon>Pezizomycotina</taxon>
        <taxon>Eurotiomycetes</taxon>
        <taxon>Chaetothyriomycetidae</taxon>
        <taxon>Chaetothyriales</taxon>
        <taxon>Herpotrichiellaceae</taxon>
        <taxon>Exophiala</taxon>
    </lineage>
</organism>
<comment type="caution">
    <text evidence="2">The sequence shown here is derived from an EMBL/GenBank/DDBJ whole genome shotgun (WGS) entry which is preliminary data.</text>
</comment>
<dbReference type="EMBL" id="JAVRRD010000001">
    <property type="protein sequence ID" value="KAK5065339.1"/>
    <property type="molecule type" value="Genomic_DNA"/>
</dbReference>
<evidence type="ECO:0000313" key="3">
    <source>
        <dbReference type="Proteomes" id="UP001358417"/>
    </source>
</evidence>
<dbReference type="AlphaFoldDB" id="A0AAV9NSP1"/>
<dbReference type="Pfam" id="PF12804">
    <property type="entry name" value="NTP_transf_3"/>
    <property type="match status" value="1"/>
</dbReference>
<dbReference type="Proteomes" id="UP001358417">
    <property type="component" value="Unassembled WGS sequence"/>
</dbReference>
<dbReference type="InterPro" id="IPR029044">
    <property type="entry name" value="Nucleotide-diphossugar_trans"/>
</dbReference>
<evidence type="ECO:0000259" key="1">
    <source>
        <dbReference type="Pfam" id="PF12804"/>
    </source>
</evidence>
<dbReference type="InterPro" id="IPR025877">
    <property type="entry name" value="MobA-like_NTP_Trfase"/>
</dbReference>
<name>A0AAV9NSP1_9EURO</name>
<dbReference type="RefSeq" id="XP_064712663.1">
    <property type="nucleotide sequence ID" value="XM_064844803.1"/>
</dbReference>
<feature type="domain" description="MobA-like NTP transferase" evidence="1">
    <location>
        <begin position="10"/>
        <end position="190"/>
    </location>
</feature>
<sequence>MPEDVYIRSLVLAGGMSSRMGSPKYRLQTAIPPQASVPMIAKIIKVHQICQDYRKDILRFDTMISTRDACQDEEIETLLSNSIIEQTRVHYTYDRIPDHGPASGLIRAHELDPKAHWLVTGCDYPLLEVETLLALISEHLDVEKAITCFSNFEGWNEPLLAIWSPTALSRMQDLSQKASAIGPNRVIREYATTEAHVVSKDAFCYGVHIIKPAKESWLRSTDTKADWEAVQSELLSNRTWKCTTRAQT</sequence>
<dbReference type="SUPFAM" id="SSF53448">
    <property type="entry name" value="Nucleotide-diphospho-sugar transferases"/>
    <property type="match status" value="1"/>
</dbReference>
<proteinExistence type="predicted"/>
<reference evidence="2 3" key="1">
    <citation type="submission" date="2023-08" db="EMBL/GenBank/DDBJ databases">
        <title>Black Yeasts Isolated from many extreme environments.</title>
        <authorList>
            <person name="Coleine C."/>
            <person name="Stajich J.E."/>
            <person name="Selbmann L."/>
        </authorList>
    </citation>
    <scope>NUCLEOTIDE SEQUENCE [LARGE SCALE GENOMIC DNA]</scope>
    <source>
        <strain evidence="2 3">CCFEE 5792</strain>
    </source>
</reference>
<gene>
    <name evidence="2" type="ORF">LTR84_001177</name>
</gene>
<dbReference type="GO" id="GO:0016779">
    <property type="term" value="F:nucleotidyltransferase activity"/>
    <property type="evidence" value="ECO:0007669"/>
    <property type="project" value="UniProtKB-ARBA"/>
</dbReference>
<protein>
    <recommendedName>
        <fullName evidence="1">MobA-like NTP transferase domain-containing protein</fullName>
    </recommendedName>
</protein>
<evidence type="ECO:0000313" key="2">
    <source>
        <dbReference type="EMBL" id="KAK5065339.1"/>
    </source>
</evidence>
<keyword evidence="3" id="KW-1185">Reference proteome</keyword>